<dbReference type="InterPro" id="IPR005607">
    <property type="entry name" value="BSD_dom"/>
</dbReference>
<feature type="compositionally biased region" description="Low complexity" evidence="2">
    <location>
        <begin position="20"/>
        <end position="33"/>
    </location>
</feature>
<reference evidence="4" key="1">
    <citation type="submission" date="2020-01" db="EMBL/GenBank/DDBJ databases">
        <title>Development of genomics and gene disruption for Polysphondylium violaceum indicates a role for the polyketide synthase stlB in stalk morphogenesis.</title>
        <authorList>
            <person name="Narita B."/>
            <person name="Kawabe Y."/>
            <person name="Kin K."/>
            <person name="Saito T."/>
            <person name="Gibbs R."/>
            <person name="Kuspa A."/>
            <person name="Muzny D."/>
            <person name="Queller D."/>
            <person name="Richards S."/>
            <person name="Strassman J."/>
            <person name="Sucgang R."/>
            <person name="Worley K."/>
            <person name="Schaap P."/>
        </authorList>
    </citation>
    <scope>NUCLEOTIDE SEQUENCE</scope>
    <source>
        <strain evidence="4">QSvi11</strain>
    </source>
</reference>
<dbReference type="Proteomes" id="UP000695562">
    <property type="component" value="Unassembled WGS sequence"/>
</dbReference>
<dbReference type="GO" id="GO:0005737">
    <property type="term" value="C:cytoplasm"/>
    <property type="evidence" value="ECO:0007669"/>
    <property type="project" value="TreeGrafter"/>
</dbReference>
<dbReference type="InterPro" id="IPR035925">
    <property type="entry name" value="BSD_dom_sf"/>
</dbReference>
<evidence type="ECO:0000313" key="4">
    <source>
        <dbReference type="EMBL" id="KAF2073787.1"/>
    </source>
</evidence>
<evidence type="ECO:0000313" key="5">
    <source>
        <dbReference type="Proteomes" id="UP000695562"/>
    </source>
</evidence>
<feature type="region of interest" description="Disordered" evidence="2">
    <location>
        <begin position="272"/>
        <end position="293"/>
    </location>
</feature>
<accession>A0A8J4V4Q6</accession>
<evidence type="ECO:0000256" key="1">
    <source>
        <dbReference type="SAM" id="Coils"/>
    </source>
</evidence>
<evidence type="ECO:0000256" key="2">
    <source>
        <dbReference type="SAM" id="MobiDB-lite"/>
    </source>
</evidence>
<dbReference type="InterPro" id="IPR051494">
    <property type="entry name" value="BSD_domain-containing"/>
</dbReference>
<feature type="coiled-coil region" evidence="1">
    <location>
        <begin position="64"/>
        <end position="100"/>
    </location>
</feature>
<feature type="compositionally biased region" description="Acidic residues" evidence="2">
    <location>
        <begin position="275"/>
        <end position="290"/>
    </location>
</feature>
<dbReference type="Pfam" id="PF03909">
    <property type="entry name" value="BSD"/>
    <property type="match status" value="1"/>
</dbReference>
<dbReference type="Gene3D" id="1.10.3970.10">
    <property type="entry name" value="BSD domain"/>
    <property type="match status" value="1"/>
</dbReference>
<dbReference type="OrthoDB" id="73788at2759"/>
<feature type="domain" description="BSD" evidence="3">
    <location>
        <begin position="210"/>
        <end position="262"/>
    </location>
</feature>
<dbReference type="PANTHER" id="PTHR16019">
    <property type="entry name" value="SYNAPSE-ASSOCIATED PROTEIN"/>
    <property type="match status" value="1"/>
</dbReference>
<sequence>MEFHYESIYQKQGEEKEQQSNSSVDSTTSSSPAATDTFDLLSKSIPTISSWGWGSFSSIVDTVKQKSEDIINTYKEEIQNQQVQAQQESLNNVNVNLNQEDGIIIEEDVSDDDGGDDSLLTSPIIQNLSVLDIKNKISFGFSKFLSEFPSAINNDNGNNSLEKNRDNFTLNNSSSNSKLTTTTTSLTTDIDEKDIYFYSNDPENSLYKQFRESFKLLDYQSKITQLLMNNSRVSKSYLYLVPSKVLEFDFWSRHFFKEHLITLTEKALQSKDTLGDEDEITWDNDDDDDENQNKDEEIIQQEKVEAEIENTGNDIKEEEEEIKEANQVKAEEEITEVKEDIVEPVIKEEEKEEKVVLENENDTSLIDIIDQPNDHLIQYDPLTSFSNVNNNNVNIQQQQQQQQQEETLLQPITRPTPPVTPSTIPNNTIPKKLSMVELNDWEVLSDKKSDEEDWGAWE</sequence>
<dbReference type="SMART" id="SM00751">
    <property type="entry name" value="BSD"/>
    <property type="match status" value="1"/>
</dbReference>
<evidence type="ECO:0000259" key="3">
    <source>
        <dbReference type="PROSITE" id="PS50858"/>
    </source>
</evidence>
<feature type="region of interest" description="Disordered" evidence="2">
    <location>
        <begin position="1"/>
        <end position="33"/>
    </location>
</feature>
<dbReference type="AlphaFoldDB" id="A0A8J4V4Q6"/>
<comment type="caution">
    <text evidence="4">The sequence shown here is derived from an EMBL/GenBank/DDBJ whole genome shotgun (WGS) entry which is preliminary data.</text>
</comment>
<proteinExistence type="predicted"/>
<protein>
    <recommendedName>
        <fullName evidence="3">BSD domain-containing protein</fullName>
    </recommendedName>
</protein>
<feature type="coiled-coil region" evidence="1">
    <location>
        <begin position="301"/>
        <end position="335"/>
    </location>
</feature>
<keyword evidence="5" id="KW-1185">Reference proteome</keyword>
<dbReference type="PANTHER" id="PTHR16019:SF5">
    <property type="entry name" value="BSD DOMAIN-CONTAINING PROTEIN 1"/>
    <property type="match status" value="1"/>
</dbReference>
<gene>
    <name evidence="4" type="ORF">CYY_004921</name>
</gene>
<keyword evidence="1" id="KW-0175">Coiled coil</keyword>
<name>A0A8J4V4Q6_9MYCE</name>
<dbReference type="EMBL" id="AJWJ01000183">
    <property type="protein sequence ID" value="KAF2073787.1"/>
    <property type="molecule type" value="Genomic_DNA"/>
</dbReference>
<dbReference type="PROSITE" id="PS50858">
    <property type="entry name" value="BSD"/>
    <property type="match status" value="1"/>
</dbReference>
<dbReference type="SUPFAM" id="SSF140383">
    <property type="entry name" value="BSD domain-like"/>
    <property type="match status" value="1"/>
</dbReference>
<organism evidence="4 5">
    <name type="scientific">Polysphondylium violaceum</name>
    <dbReference type="NCBI Taxonomy" id="133409"/>
    <lineage>
        <taxon>Eukaryota</taxon>
        <taxon>Amoebozoa</taxon>
        <taxon>Evosea</taxon>
        <taxon>Eumycetozoa</taxon>
        <taxon>Dictyostelia</taxon>
        <taxon>Dictyosteliales</taxon>
        <taxon>Dictyosteliaceae</taxon>
        <taxon>Polysphondylium</taxon>
    </lineage>
</organism>